<gene>
    <name evidence="3" type="ORF">GOP47_0013594</name>
</gene>
<dbReference type="AlphaFoldDB" id="A0A9D4UQ25"/>
<dbReference type="Gene3D" id="3.40.50.720">
    <property type="entry name" value="NAD(P)-binding Rossmann-like Domain"/>
    <property type="match status" value="1"/>
</dbReference>
<sequence>MQRIALLKRCLEIKYAYNMAKQAASLCTLDVAKSADLRLGGKVAIITGGASGIGEATCRLFAAQGAKVVIADIKDEDGHRLQEQLGATSSFCHCDVTIESEMASLVDFSLSRYGALHVMFNNAGVTDGGHIGATLAHLNMDEYVRVMDVNVKGVVHGIKHAARVMHAGGSIICTGSVNSEVAIGNNHAYTIAKHAVAGIVKTAALELGAMGVRVNGVSPCVVATPMVVKVIEKFVKGITSEDVQRLAQRPDNMPLQGVGGLTPHDVAQAVLFLASDESRFVSGHNLLLDGAFTTSRRFSFF</sequence>
<dbReference type="PANTHER" id="PTHR43180:SF42">
    <property type="entry name" value="SHORT-CHAIN DEHYDROGENASE REDUCTASE ATA1"/>
    <property type="match status" value="1"/>
</dbReference>
<keyword evidence="2" id="KW-0560">Oxidoreductase</keyword>
<reference evidence="3" key="1">
    <citation type="submission" date="2021-01" db="EMBL/GenBank/DDBJ databases">
        <title>Adiantum capillus-veneris genome.</title>
        <authorList>
            <person name="Fang Y."/>
            <person name="Liao Q."/>
        </authorList>
    </citation>
    <scope>NUCLEOTIDE SEQUENCE</scope>
    <source>
        <strain evidence="3">H3</strain>
        <tissue evidence="3">Leaf</tissue>
    </source>
</reference>
<dbReference type="EMBL" id="JABFUD020000013">
    <property type="protein sequence ID" value="KAI5071343.1"/>
    <property type="molecule type" value="Genomic_DNA"/>
</dbReference>
<dbReference type="PRINTS" id="PR00081">
    <property type="entry name" value="GDHRDH"/>
</dbReference>
<name>A0A9D4UQ25_ADICA</name>
<dbReference type="Pfam" id="PF13561">
    <property type="entry name" value="adh_short_C2"/>
    <property type="match status" value="1"/>
</dbReference>
<comment type="similarity">
    <text evidence="1">Belongs to the short-chain dehydrogenases/reductases (SDR) family.</text>
</comment>
<dbReference type="GO" id="GO:0016491">
    <property type="term" value="F:oxidoreductase activity"/>
    <property type="evidence" value="ECO:0007669"/>
    <property type="project" value="UniProtKB-KW"/>
</dbReference>
<proteinExistence type="inferred from homology"/>
<keyword evidence="4" id="KW-1185">Reference proteome</keyword>
<dbReference type="InterPro" id="IPR036291">
    <property type="entry name" value="NAD(P)-bd_dom_sf"/>
</dbReference>
<accession>A0A9D4UQ25</accession>
<dbReference type="InterPro" id="IPR002347">
    <property type="entry name" value="SDR_fam"/>
</dbReference>
<dbReference type="Proteomes" id="UP000886520">
    <property type="component" value="Chromosome 13"/>
</dbReference>
<dbReference type="SUPFAM" id="SSF51735">
    <property type="entry name" value="NAD(P)-binding Rossmann-fold domains"/>
    <property type="match status" value="1"/>
</dbReference>
<dbReference type="FunFam" id="3.40.50.720:FF:000084">
    <property type="entry name" value="Short-chain dehydrogenase reductase"/>
    <property type="match status" value="1"/>
</dbReference>
<evidence type="ECO:0000313" key="4">
    <source>
        <dbReference type="Proteomes" id="UP000886520"/>
    </source>
</evidence>
<dbReference type="InterPro" id="IPR020904">
    <property type="entry name" value="Sc_DH/Rdtase_CS"/>
</dbReference>
<comment type="caution">
    <text evidence="3">The sequence shown here is derived from an EMBL/GenBank/DDBJ whole genome shotgun (WGS) entry which is preliminary data.</text>
</comment>
<evidence type="ECO:0000256" key="2">
    <source>
        <dbReference type="ARBA" id="ARBA00023002"/>
    </source>
</evidence>
<evidence type="ECO:0000256" key="1">
    <source>
        <dbReference type="ARBA" id="ARBA00006484"/>
    </source>
</evidence>
<dbReference type="PANTHER" id="PTHR43180">
    <property type="entry name" value="3-OXOACYL-(ACYL-CARRIER-PROTEIN) REDUCTASE (AFU_ORTHOLOGUE AFUA_6G11210)"/>
    <property type="match status" value="1"/>
</dbReference>
<evidence type="ECO:0000313" key="3">
    <source>
        <dbReference type="EMBL" id="KAI5071343.1"/>
    </source>
</evidence>
<dbReference type="PRINTS" id="PR00080">
    <property type="entry name" value="SDRFAMILY"/>
</dbReference>
<dbReference type="PROSITE" id="PS00061">
    <property type="entry name" value="ADH_SHORT"/>
    <property type="match status" value="1"/>
</dbReference>
<organism evidence="3 4">
    <name type="scientific">Adiantum capillus-veneris</name>
    <name type="common">Maidenhair fern</name>
    <dbReference type="NCBI Taxonomy" id="13818"/>
    <lineage>
        <taxon>Eukaryota</taxon>
        <taxon>Viridiplantae</taxon>
        <taxon>Streptophyta</taxon>
        <taxon>Embryophyta</taxon>
        <taxon>Tracheophyta</taxon>
        <taxon>Polypodiopsida</taxon>
        <taxon>Polypodiidae</taxon>
        <taxon>Polypodiales</taxon>
        <taxon>Pteridineae</taxon>
        <taxon>Pteridaceae</taxon>
        <taxon>Vittarioideae</taxon>
        <taxon>Adiantum</taxon>
    </lineage>
</organism>
<protein>
    <submittedName>
        <fullName evidence="3">Uncharacterized protein</fullName>
    </submittedName>
</protein>
<dbReference type="OrthoDB" id="294295at2759"/>